<dbReference type="GO" id="GO:0005344">
    <property type="term" value="F:oxygen carrier activity"/>
    <property type="evidence" value="ECO:0007669"/>
    <property type="project" value="InterPro"/>
</dbReference>
<dbReference type="SUPFAM" id="SSF46458">
    <property type="entry name" value="Globin-like"/>
    <property type="match status" value="1"/>
</dbReference>
<dbReference type="InterPro" id="IPR001486">
    <property type="entry name" value="Hemoglobin_trunc"/>
</dbReference>
<dbReference type="GO" id="GO:0019825">
    <property type="term" value="F:oxygen binding"/>
    <property type="evidence" value="ECO:0007669"/>
    <property type="project" value="InterPro"/>
</dbReference>
<evidence type="ECO:0000256" key="1">
    <source>
        <dbReference type="ARBA" id="ARBA00022448"/>
    </source>
</evidence>
<dbReference type="InterPro" id="IPR009050">
    <property type="entry name" value="Globin-like_sf"/>
</dbReference>
<evidence type="ECO:0000256" key="4">
    <source>
        <dbReference type="ARBA" id="ARBA00023004"/>
    </source>
</evidence>
<dbReference type="CDD" id="cd14773">
    <property type="entry name" value="TrHb2_PhHbO-like_O"/>
    <property type="match status" value="1"/>
</dbReference>
<keyword evidence="3" id="KW-0479">Metal-binding</keyword>
<comment type="similarity">
    <text evidence="5">Belongs to the truncated hemoglobin family. Group II subfamily.</text>
</comment>
<dbReference type="PANTHER" id="PTHR47366:SF1">
    <property type="entry name" value="TWO-ON-TWO HEMOGLOBIN-3"/>
    <property type="match status" value="1"/>
</dbReference>
<sequence>MSKIENQYGTSDASYKAAGELEGLTRLVDDFYDQMSTLPEANIIRAMHPKDLTLSRKKLVYFLSGWLGGPSLYAEHFGGISIPMSHQHLPIGKPEGDAWLLCMEKALEKQPYEPSFKTYLLEQLKFPTERIQAVCAHHVSR</sequence>
<dbReference type="EMBL" id="UOFB01000327">
    <property type="protein sequence ID" value="VAW49166.1"/>
    <property type="molecule type" value="Genomic_DNA"/>
</dbReference>
<dbReference type="PANTHER" id="PTHR47366">
    <property type="entry name" value="TWO-ON-TWO HEMOGLOBIN-3"/>
    <property type="match status" value="1"/>
</dbReference>
<evidence type="ECO:0000256" key="5">
    <source>
        <dbReference type="ARBA" id="ARBA00034496"/>
    </source>
</evidence>
<accession>A0A3B0WXT0</accession>
<keyword evidence="4" id="KW-0408">Iron</keyword>
<dbReference type="GO" id="GO:0020037">
    <property type="term" value="F:heme binding"/>
    <property type="evidence" value="ECO:0007669"/>
    <property type="project" value="InterPro"/>
</dbReference>
<dbReference type="Pfam" id="PF01152">
    <property type="entry name" value="Bac_globin"/>
    <property type="match status" value="1"/>
</dbReference>
<dbReference type="AlphaFoldDB" id="A0A3B0WXT0"/>
<dbReference type="GO" id="GO:0046872">
    <property type="term" value="F:metal ion binding"/>
    <property type="evidence" value="ECO:0007669"/>
    <property type="project" value="UniProtKB-KW"/>
</dbReference>
<evidence type="ECO:0000256" key="2">
    <source>
        <dbReference type="ARBA" id="ARBA00022617"/>
    </source>
</evidence>
<evidence type="ECO:0000313" key="6">
    <source>
        <dbReference type="EMBL" id="VAW49166.1"/>
    </source>
</evidence>
<keyword evidence="1" id="KW-0813">Transport</keyword>
<name>A0A3B0WXT0_9ZZZZ</name>
<protein>
    <submittedName>
        <fullName evidence="6">Hemoglobin-like protein HbO</fullName>
    </submittedName>
</protein>
<gene>
    <name evidence="6" type="ORF">MNBD_GAMMA04-1352</name>
</gene>
<organism evidence="6">
    <name type="scientific">hydrothermal vent metagenome</name>
    <dbReference type="NCBI Taxonomy" id="652676"/>
    <lineage>
        <taxon>unclassified sequences</taxon>
        <taxon>metagenomes</taxon>
        <taxon>ecological metagenomes</taxon>
    </lineage>
</organism>
<evidence type="ECO:0000256" key="3">
    <source>
        <dbReference type="ARBA" id="ARBA00022723"/>
    </source>
</evidence>
<proteinExistence type="inferred from homology"/>
<dbReference type="Gene3D" id="1.10.490.10">
    <property type="entry name" value="Globins"/>
    <property type="match status" value="1"/>
</dbReference>
<dbReference type="InterPro" id="IPR044203">
    <property type="entry name" value="GlbO/GLB3-like"/>
</dbReference>
<keyword evidence="2" id="KW-0349">Heme</keyword>
<dbReference type="InterPro" id="IPR012292">
    <property type="entry name" value="Globin/Proto"/>
</dbReference>
<reference evidence="6" key="1">
    <citation type="submission" date="2018-06" db="EMBL/GenBank/DDBJ databases">
        <authorList>
            <person name="Zhirakovskaya E."/>
        </authorList>
    </citation>
    <scope>NUCLEOTIDE SEQUENCE</scope>
</reference>